<dbReference type="Proteomes" id="UP000185511">
    <property type="component" value="Chromosome"/>
</dbReference>
<keyword evidence="3" id="KW-1185">Reference proteome</keyword>
<dbReference type="EMBL" id="CP016076">
    <property type="protein sequence ID" value="APU14322.1"/>
    <property type="molecule type" value="Genomic_DNA"/>
</dbReference>
<name>A0AAC9LB31_9PSEU</name>
<evidence type="ECO:0000256" key="1">
    <source>
        <dbReference type="SAM" id="MobiDB-lite"/>
    </source>
</evidence>
<dbReference type="KEGG" id="acad:UA74_11310"/>
<feature type="region of interest" description="Disordered" evidence="1">
    <location>
        <begin position="164"/>
        <end position="253"/>
    </location>
</feature>
<feature type="compositionally biased region" description="Basic residues" evidence="1">
    <location>
        <begin position="1"/>
        <end position="14"/>
    </location>
</feature>
<organism evidence="2 3">
    <name type="scientific">Actinoalloteichus fjordicus</name>
    <dbReference type="NCBI Taxonomy" id="1612552"/>
    <lineage>
        <taxon>Bacteria</taxon>
        <taxon>Bacillati</taxon>
        <taxon>Actinomycetota</taxon>
        <taxon>Actinomycetes</taxon>
        <taxon>Pseudonocardiales</taxon>
        <taxon>Pseudonocardiaceae</taxon>
        <taxon>Actinoalloteichus</taxon>
    </lineage>
</organism>
<evidence type="ECO:0000313" key="2">
    <source>
        <dbReference type="EMBL" id="APU14322.1"/>
    </source>
</evidence>
<evidence type="ECO:0000313" key="3">
    <source>
        <dbReference type="Proteomes" id="UP000185511"/>
    </source>
</evidence>
<feature type="compositionally biased region" description="Low complexity" evidence="1">
    <location>
        <begin position="90"/>
        <end position="104"/>
    </location>
</feature>
<protein>
    <submittedName>
        <fullName evidence="2">Uncharacterized protein</fullName>
    </submittedName>
</protein>
<feature type="compositionally biased region" description="Basic residues" evidence="1">
    <location>
        <begin position="217"/>
        <end position="232"/>
    </location>
</feature>
<proteinExistence type="predicted"/>
<dbReference type="AlphaFoldDB" id="A0AAC9LB31"/>
<reference evidence="3" key="1">
    <citation type="submission" date="2016-06" db="EMBL/GenBank/DDBJ databases">
        <title>Complete genome sequence of Actinoalloteichus fjordicus DSM 46855 (=ADI127-17), type strain of the new species Actinoalloteichus fjordicus.</title>
        <authorList>
            <person name="Ruckert C."/>
            <person name="Nouioui I."/>
            <person name="Willmese J."/>
            <person name="van Wezel G."/>
            <person name="Klenk H.-P."/>
            <person name="Kalinowski J."/>
            <person name="Zotchev S.B."/>
        </authorList>
    </citation>
    <scope>NUCLEOTIDE SEQUENCE [LARGE SCALE GENOMIC DNA]</scope>
    <source>
        <strain evidence="3">ADI127-7</strain>
    </source>
</reference>
<feature type="region of interest" description="Disordered" evidence="1">
    <location>
        <begin position="1"/>
        <end position="125"/>
    </location>
</feature>
<feature type="compositionally biased region" description="Low complexity" evidence="1">
    <location>
        <begin position="233"/>
        <end position="253"/>
    </location>
</feature>
<accession>A0AAC9LB31</accession>
<gene>
    <name evidence="2" type="ORF">UA74_11310</name>
</gene>
<sequence length="253" mass="27361">MAASRRRRTRRQAGRARMVGAEKPSAGGSSSPLIDDEPPARATADPSRHRATPQTGLPPAPACRAVRRAAAPHRDGFPLTDRAHPRRSSSARSGESGRAPSARRTAGGGVIGPADRPSTHHGATVRCGAPCRHGACRYGRRARLTAVEIPVLVPVTGFRGTEMPGTLPLRARRRGHGAPSRSIVRRRADQRLSPTVHRRRAHRDQPRVSGWCDGRTARWRSRTPARRARRTSRGPMPRCSRPATPSAAPAPSR</sequence>